<keyword evidence="3" id="KW-1185">Reference proteome</keyword>
<evidence type="ECO:0000313" key="3">
    <source>
        <dbReference type="Proteomes" id="UP000245708"/>
    </source>
</evidence>
<organism evidence="2 3">
    <name type="scientific">Roseicyclus mahoneyensis</name>
    <dbReference type="NCBI Taxonomy" id="164332"/>
    <lineage>
        <taxon>Bacteria</taxon>
        <taxon>Pseudomonadati</taxon>
        <taxon>Pseudomonadota</taxon>
        <taxon>Alphaproteobacteria</taxon>
        <taxon>Rhodobacterales</taxon>
        <taxon>Roseobacteraceae</taxon>
        <taxon>Roseicyclus</taxon>
    </lineage>
</organism>
<feature type="compositionally biased region" description="Basic and acidic residues" evidence="1">
    <location>
        <begin position="8"/>
        <end position="21"/>
    </location>
</feature>
<reference evidence="2 3" key="1">
    <citation type="submission" date="2018-05" db="EMBL/GenBank/DDBJ databases">
        <title>Genomic Encyclopedia of Type Strains, Phase IV (KMG-IV): sequencing the most valuable type-strain genomes for metagenomic binning, comparative biology and taxonomic classification.</title>
        <authorList>
            <person name="Goeker M."/>
        </authorList>
    </citation>
    <scope>NUCLEOTIDE SEQUENCE [LARGE SCALE GENOMIC DNA]</scope>
    <source>
        <strain evidence="2 3">DSM 16097</strain>
    </source>
</reference>
<protein>
    <submittedName>
        <fullName evidence="2">Uncharacterized protein</fullName>
    </submittedName>
</protein>
<proteinExistence type="predicted"/>
<comment type="caution">
    <text evidence="2">The sequence shown here is derived from an EMBL/GenBank/DDBJ whole genome shotgun (WGS) entry which is preliminary data.</text>
</comment>
<evidence type="ECO:0000256" key="1">
    <source>
        <dbReference type="SAM" id="MobiDB-lite"/>
    </source>
</evidence>
<feature type="region of interest" description="Disordered" evidence="1">
    <location>
        <begin position="1"/>
        <end position="31"/>
    </location>
</feature>
<dbReference type="AlphaFoldDB" id="A0A316GIE7"/>
<name>A0A316GIE7_9RHOB</name>
<accession>A0A316GIE7</accession>
<feature type="non-terminal residue" evidence="2">
    <location>
        <position position="80"/>
    </location>
</feature>
<evidence type="ECO:0000313" key="2">
    <source>
        <dbReference type="EMBL" id="PWK60804.1"/>
    </source>
</evidence>
<dbReference type="Proteomes" id="UP000245708">
    <property type="component" value="Unassembled WGS sequence"/>
</dbReference>
<gene>
    <name evidence="2" type="ORF">C7455_1031</name>
</gene>
<sequence length="80" mass="8457">MAAATVMRPEEHLRHAPKPDDPQNPAVPLLPQGELLPNSWTDSEGDLSYCLDLLIGLGCVEVDHGGRLSAMGGMGPLVVV</sequence>
<dbReference type="EMBL" id="QGGW01000003">
    <property type="protein sequence ID" value="PWK60804.1"/>
    <property type="molecule type" value="Genomic_DNA"/>
</dbReference>